<organism evidence="1 2">
    <name type="scientific">Flavobacterium sedimenticola</name>
    <dbReference type="NCBI Taxonomy" id="3043286"/>
    <lineage>
        <taxon>Bacteria</taxon>
        <taxon>Pseudomonadati</taxon>
        <taxon>Bacteroidota</taxon>
        <taxon>Flavobacteriia</taxon>
        <taxon>Flavobacteriales</taxon>
        <taxon>Flavobacteriaceae</taxon>
        <taxon>Flavobacterium</taxon>
    </lineage>
</organism>
<gene>
    <name evidence="1" type="ORF">QHT84_07700</name>
</gene>
<dbReference type="Proteomes" id="UP001230035">
    <property type="component" value="Unassembled WGS sequence"/>
</dbReference>
<dbReference type="EMBL" id="JASGBP010000003">
    <property type="protein sequence ID" value="MDI9257297.1"/>
    <property type="molecule type" value="Genomic_DNA"/>
</dbReference>
<proteinExistence type="predicted"/>
<keyword evidence="2" id="KW-1185">Reference proteome</keyword>
<protein>
    <submittedName>
        <fullName evidence="1">Uncharacterized protein</fullName>
    </submittedName>
</protein>
<evidence type="ECO:0000313" key="1">
    <source>
        <dbReference type="EMBL" id="MDI9257297.1"/>
    </source>
</evidence>
<sequence>MKKQPKKQKEFTRFIPSLVKEQLDKLEYKRKDDLYCIIDLIYRKQVNYKTELQKIYGYVELPNSVIKKLVADSNSITAGLNFLVENKIIDVNPHYYVGVFSKSYKINPELLSKKVVVTITDKNINKRIELLEKENRKFFEKRLEFSKTNYFNTFKIDYKAAYEYIYNEAVTSIKLLVINNKIGLNESEIKDIIDCKGRWKSNRGRLLMFGKELHNILHRFTTQHFKILCINNGYLYFKRNDTNGRLDTNLTNLPTGLRQFLISDEKLFNIDIKNSQPYFLYCLLKVENAIPADELEKYGKLVVDGVFYEYLADQYKEFSGKFKTRKDMKGFLFKIFFSKTGSFPKIKEFFGHLFPNIMNYINENNAENNAVIANKLSTIESTTIISVILPALGELGVKPFTIHDSFVCKESEIQTIIDVFQQKTQSMFGITPSLHVKTLVEDSNDSTEIEDDVIAIWDDEFLAELNGVA</sequence>
<dbReference type="RefSeq" id="WP_283238978.1">
    <property type="nucleotide sequence ID" value="NZ_JASGBP010000003.1"/>
</dbReference>
<reference evidence="1 2" key="1">
    <citation type="submission" date="2023-05" db="EMBL/GenBank/DDBJ databases">
        <title>Flavobacterium sedimenti sp. nov., isolated from the sediment.</title>
        <authorList>
            <person name="Wu N."/>
        </authorList>
    </citation>
    <scope>NUCLEOTIDE SEQUENCE [LARGE SCALE GENOMIC DNA]</scope>
    <source>
        <strain evidence="1 2">YZ-48</strain>
    </source>
</reference>
<accession>A0ABT6XR19</accession>
<name>A0ABT6XR19_9FLAO</name>
<comment type="caution">
    <text evidence="1">The sequence shown here is derived from an EMBL/GenBank/DDBJ whole genome shotgun (WGS) entry which is preliminary data.</text>
</comment>
<evidence type="ECO:0000313" key="2">
    <source>
        <dbReference type="Proteomes" id="UP001230035"/>
    </source>
</evidence>